<dbReference type="GO" id="GO:0006814">
    <property type="term" value="P:sodium ion transport"/>
    <property type="evidence" value="ECO:0007669"/>
    <property type="project" value="UniProtKB-UniRule"/>
</dbReference>
<evidence type="ECO:0000259" key="11">
    <source>
        <dbReference type="Pfam" id="PF24836"/>
    </source>
</evidence>
<dbReference type="NCBIfam" id="NF003761">
    <property type="entry name" value="PRK05352.1-4"/>
    <property type="match status" value="1"/>
</dbReference>
<keyword evidence="5 8" id="KW-0406">Ion transport</keyword>
<accession>A0A150X1J1</accession>
<evidence type="ECO:0000256" key="1">
    <source>
        <dbReference type="ARBA" id="ARBA00022448"/>
    </source>
</evidence>
<name>A0A150X1J1_9BACT</name>
<keyword evidence="3 8" id="KW-0520">NAD</keyword>
<evidence type="ECO:0000256" key="4">
    <source>
        <dbReference type="ARBA" id="ARBA00023053"/>
    </source>
</evidence>
<evidence type="ECO:0000256" key="3">
    <source>
        <dbReference type="ARBA" id="ARBA00023027"/>
    </source>
</evidence>
<keyword evidence="1 8" id="KW-0813">Transport</keyword>
<dbReference type="EC" id="7.2.1.1" evidence="8"/>
<comment type="catalytic activity">
    <reaction evidence="8">
        <text>a ubiquinone + n Na(+)(in) + NADH + H(+) = a ubiquinol + n Na(+)(out) + NAD(+)</text>
        <dbReference type="Rhea" id="RHEA:47748"/>
        <dbReference type="Rhea" id="RHEA-COMP:9565"/>
        <dbReference type="Rhea" id="RHEA-COMP:9566"/>
        <dbReference type="ChEBI" id="CHEBI:15378"/>
        <dbReference type="ChEBI" id="CHEBI:16389"/>
        <dbReference type="ChEBI" id="CHEBI:17976"/>
        <dbReference type="ChEBI" id="CHEBI:29101"/>
        <dbReference type="ChEBI" id="CHEBI:57540"/>
        <dbReference type="ChEBI" id="CHEBI:57945"/>
        <dbReference type="EC" id="7.2.1.1"/>
    </reaction>
</comment>
<feature type="domain" description="Na(+)-translocating NADH-quinone reductase subunit A C-terminal" evidence="10">
    <location>
        <begin position="269"/>
        <end position="318"/>
    </location>
</feature>
<keyword evidence="13" id="KW-1185">Reference proteome</keyword>
<evidence type="ECO:0000256" key="8">
    <source>
        <dbReference type="HAMAP-Rule" id="MF_00425"/>
    </source>
</evidence>
<feature type="domain" description="NqrA second alpha/beta" evidence="11">
    <location>
        <begin position="118"/>
        <end position="263"/>
    </location>
</feature>
<protein>
    <recommendedName>
        <fullName evidence="8">Na(+)-translocating NADH-quinone reductase subunit A</fullName>
        <shortName evidence="8">Na(+)-NQR subunit A</shortName>
        <shortName evidence="8">Na(+)-translocating NQR subunit A</shortName>
        <ecNumber evidence="8">7.2.1.1</ecNumber>
    </recommendedName>
    <alternativeName>
        <fullName evidence="8">NQR complex subunit A</fullName>
    </alternativeName>
    <alternativeName>
        <fullName evidence="8">NQR-1 subunit A</fullName>
    </alternativeName>
</protein>
<dbReference type="PANTHER" id="PTHR37839:SF1">
    <property type="entry name" value="NA(+)-TRANSLOCATING NADH-QUINONE REDUCTASE SUBUNIT A"/>
    <property type="match status" value="1"/>
</dbReference>
<dbReference type="Proteomes" id="UP000075606">
    <property type="component" value="Unassembled WGS sequence"/>
</dbReference>
<keyword evidence="6 8" id="KW-0830">Ubiquinone</keyword>
<evidence type="ECO:0000256" key="6">
    <source>
        <dbReference type="ARBA" id="ARBA00023075"/>
    </source>
</evidence>
<evidence type="ECO:0000256" key="7">
    <source>
        <dbReference type="ARBA" id="ARBA00023201"/>
    </source>
</evidence>
<proteinExistence type="inferred from homology"/>
<dbReference type="InterPro" id="IPR056148">
    <property type="entry name" value="NQRA_2nd"/>
</dbReference>
<evidence type="ECO:0000259" key="10">
    <source>
        <dbReference type="Pfam" id="PF11973"/>
    </source>
</evidence>
<reference evidence="12 13" key="1">
    <citation type="submission" date="2016-01" db="EMBL/GenBank/DDBJ databases">
        <title>Genome sequencing of Roseivirga spongicola UST030701-084.</title>
        <authorList>
            <person name="Selvaratnam C."/>
            <person name="Thevarajoo S."/>
            <person name="Goh K.M."/>
            <person name="Ee R."/>
            <person name="Chan K.-G."/>
            <person name="Chong C.S."/>
        </authorList>
    </citation>
    <scope>NUCLEOTIDE SEQUENCE [LARGE SCALE GENOMIC DNA]</scope>
    <source>
        <strain evidence="12 13">UST030701-084</strain>
    </source>
</reference>
<gene>
    <name evidence="8" type="primary">nqrA</name>
    <name evidence="12" type="ORF">AWW68_16900</name>
</gene>
<dbReference type="AlphaFoldDB" id="A0A150X1J1"/>
<dbReference type="EMBL" id="LRPC01000029">
    <property type="protein sequence ID" value="KYG72583.1"/>
    <property type="molecule type" value="Genomic_DNA"/>
</dbReference>
<feature type="domain" description="NqrA N-terminal barrel-sandwich hybrid" evidence="9">
    <location>
        <begin position="5"/>
        <end position="98"/>
    </location>
</feature>
<evidence type="ECO:0000313" key="12">
    <source>
        <dbReference type="EMBL" id="KYG72583.1"/>
    </source>
</evidence>
<comment type="function">
    <text evidence="8">NQR complex catalyzes the reduction of ubiquinone-1 to ubiquinol by two successive reactions, coupled with the transport of Na(+) ions from the cytoplasm to the periplasm. NqrA to NqrE are probably involved in the second step, the conversion of ubisemiquinone to ubiquinol.</text>
</comment>
<keyword evidence="2 8" id="KW-1278">Translocase</keyword>
<keyword evidence="4 8" id="KW-0915">Sodium</keyword>
<dbReference type="InterPro" id="IPR008703">
    <property type="entry name" value="NqrA"/>
</dbReference>
<dbReference type="PANTHER" id="PTHR37839">
    <property type="entry name" value="NA(+)-TRANSLOCATING NADH-QUINONE REDUCTASE SUBUNIT A"/>
    <property type="match status" value="1"/>
</dbReference>
<keyword evidence="7 8" id="KW-0739">Sodium transport</keyword>
<dbReference type="OrthoDB" id="9774536at2"/>
<dbReference type="GO" id="GO:0016655">
    <property type="term" value="F:oxidoreductase activity, acting on NAD(P)H, quinone or similar compound as acceptor"/>
    <property type="evidence" value="ECO:0007669"/>
    <property type="project" value="UniProtKB-UniRule"/>
</dbReference>
<comment type="caution">
    <text evidence="12">The sequence shown here is derived from an EMBL/GenBank/DDBJ whole genome shotgun (WGS) entry which is preliminary data.</text>
</comment>
<evidence type="ECO:0000256" key="5">
    <source>
        <dbReference type="ARBA" id="ARBA00023065"/>
    </source>
</evidence>
<evidence type="ECO:0000256" key="2">
    <source>
        <dbReference type="ARBA" id="ARBA00022967"/>
    </source>
</evidence>
<evidence type="ECO:0000313" key="13">
    <source>
        <dbReference type="Proteomes" id="UP000075606"/>
    </source>
</evidence>
<dbReference type="InterPro" id="IPR056147">
    <property type="entry name" value="NQRA_N"/>
</dbReference>
<dbReference type="RefSeq" id="WP_068224462.1">
    <property type="nucleotide sequence ID" value="NZ_CP139724.1"/>
</dbReference>
<comment type="subunit">
    <text evidence="8">Composed of six subunits; NqrA, NqrB, NqrC, NqrD, NqrE and NqrF.</text>
</comment>
<dbReference type="InterPro" id="IPR022615">
    <property type="entry name" value="NqrA_C_domain"/>
</dbReference>
<dbReference type="Pfam" id="PF05896">
    <property type="entry name" value="NQRA_N"/>
    <property type="match status" value="1"/>
</dbReference>
<dbReference type="STRING" id="333140.AWW68_16900"/>
<dbReference type="HAMAP" id="MF_00425">
    <property type="entry name" value="NqrA"/>
    <property type="match status" value="1"/>
</dbReference>
<comment type="similarity">
    <text evidence="8">Belongs to the NqrA family.</text>
</comment>
<dbReference type="Pfam" id="PF24836">
    <property type="entry name" value="NQRA_2nd"/>
    <property type="match status" value="1"/>
</dbReference>
<evidence type="ECO:0000259" key="9">
    <source>
        <dbReference type="Pfam" id="PF05896"/>
    </source>
</evidence>
<dbReference type="Pfam" id="PF11973">
    <property type="entry name" value="NQRA_SLBB"/>
    <property type="match status" value="1"/>
</dbReference>
<dbReference type="NCBIfam" id="TIGR01936">
    <property type="entry name" value="nqrA"/>
    <property type="match status" value="1"/>
</dbReference>
<organism evidence="12 13">
    <name type="scientific">Roseivirga spongicola</name>
    <dbReference type="NCBI Taxonomy" id="333140"/>
    <lineage>
        <taxon>Bacteria</taxon>
        <taxon>Pseudomonadati</taxon>
        <taxon>Bacteroidota</taxon>
        <taxon>Cytophagia</taxon>
        <taxon>Cytophagales</taxon>
        <taxon>Roseivirgaceae</taxon>
        <taxon>Roseivirga</taxon>
    </lineage>
</organism>
<sequence>MSKIVKLKKGFDINLAGKAQKKIANTPPSDTFAIKPTDFVGMTRPKLLVAEGDVVKAGTPVLYDKMQENVMVCSPVSGEVVEVKRGAKRKLLEIKILADKEIQYETFQTYNVSDIKSLSREEATAQMVKGGVWPNIIQRPYGVIAKEEETPKSIFISAFDTHPLAADVAFTLKGEEEAFKTGIEILKKFTEGTIHINHDLNGEVSSVFSGVEGVQHNKFSGPHPAGNVGVQIHHVDPIGKGDLVWTVTPYGVAQIGKLFNKGVYDASRVVAVAGSEVSEPQYYKTYTGACVNKIVEGNLKSENVRFISGNALTGEKIEKDGALGYYSNLLSVLPEGDHADFLGWIMPKKEVLSFHRAWGLFSFLNGKNKEYVLDTNTNGEPRAFVETGVFEKVTPMDIYPVYLLKAILAEDYDNMEALGIYEVIEEDLALCEYVDVSKHDVQQMVRNGIELMQNG</sequence>